<keyword evidence="1" id="KW-0677">Repeat</keyword>
<dbReference type="InterPro" id="IPR051685">
    <property type="entry name" value="Ycf3/AcsC/BcsC/TPR_MFPF"/>
</dbReference>
<dbReference type="SMART" id="SM00028">
    <property type="entry name" value="TPR"/>
    <property type="match status" value="3"/>
</dbReference>
<dbReference type="Proteomes" id="UP001634747">
    <property type="component" value="Unassembled WGS sequence"/>
</dbReference>
<keyword evidence="5" id="KW-1185">Reference proteome</keyword>
<accession>A0ABW9KHD9</accession>
<dbReference type="InterPro" id="IPR019734">
    <property type="entry name" value="TPR_rpt"/>
</dbReference>
<evidence type="ECO:0000256" key="3">
    <source>
        <dbReference type="PROSITE-ProRule" id="PRU00339"/>
    </source>
</evidence>
<evidence type="ECO:0000256" key="1">
    <source>
        <dbReference type="ARBA" id="ARBA00022737"/>
    </source>
</evidence>
<evidence type="ECO:0000256" key="2">
    <source>
        <dbReference type="ARBA" id="ARBA00022803"/>
    </source>
</evidence>
<name>A0ABW9KHD9_9BACT</name>
<dbReference type="Pfam" id="PF14559">
    <property type="entry name" value="TPR_19"/>
    <property type="match status" value="1"/>
</dbReference>
<keyword evidence="2 3" id="KW-0802">TPR repeat</keyword>
<dbReference type="Pfam" id="PF13432">
    <property type="entry name" value="TPR_16"/>
    <property type="match status" value="2"/>
</dbReference>
<dbReference type="PANTHER" id="PTHR44943">
    <property type="entry name" value="CELLULOSE SYNTHASE OPERON PROTEIN C"/>
    <property type="match status" value="1"/>
</dbReference>
<feature type="repeat" description="TPR" evidence="3">
    <location>
        <begin position="401"/>
        <end position="434"/>
    </location>
</feature>
<dbReference type="SUPFAM" id="SSF48452">
    <property type="entry name" value="TPR-like"/>
    <property type="match status" value="2"/>
</dbReference>
<dbReference type="PANTHER" id="PTHR44943:SF8">
    <property type="entry name" value="TPR REPEAT-CONTAINING PROTEIN MJ0263"/>
    <property type="match status" value="1"/>
</dbReference>
<dbReference type="InterPro" id="IPR011990">
    <property type="entry name" value="TPR-like_helical_dom_sf"/>
</dbReference>
<organism evidence="4 5">
    <name type="scientific">Terriglobus aquaticus</name>
    <dbReference type="NCBI Taxonomy" id="940139"/>
    <lineage>
        <taxon>Bacteria</taxon>
        <taxon>Pseudomonadati</taxon>
        <taxon>Acidobacteriota</taxon>
        <taxon>Terriglobia</taxon>
        <taxon>Terriglobales</taxon>
        <taxon>Acidobacteriaceae</taxon>
        <taxon>Terriglobus</taxon>
    </lineage>
</organism>
<dbReference type="PROSITE" id="PS50005">
    <property type="entry name" value="TPR"/>
    <property type="match status" value="1"/>
</dbReference>
<evidence type="ECO:0000313" key="5">
    <source>
        <dbReference type="Proteomes" id="UP001634747"/>
    </source>
</evidence>
<proteinExistence type="predicted"/>
<comment type="caution">
    <text evidence="4">The sequence shown here is derived from an EMBL/GenBank/DDBJ whole genome shotgun (WGS) entry which is preliminary data.</text>
</comment>
<reference evidence="4 5" key="1">
    <citation type="submission" date="2024-12" db="EMBL/GenBank/DDBJ databases">
        <authorList>
            <person name="Lee Y."/>
        </authorList>
    </citation>
    <scope>NUCLEOTIDE SEQUENCE [LARGE SCALE GENOMIC DNA]</scope>
    <source>
        <strain evidence="4 5">03SUJ4</strain>
    </source>
</reference>
<sequence>MWWFRSVLVLLVFVVPALRAQGDAGGRVLLVLPFDNRSGQANLDWVGESFAETIDQRLSSAGYLTISRADRDYALDHLGLPVGFRPSRATTLRIAQTLDAEYVVVGRFNLVNGNVEAEAQVIQVNQLRMSQPLKESNSLQRLLDLENSIAWRCAREIDPHFSVAVSTFQAASQNIRLDAYENYIRGIVAQSPDERIKRLKAAVAAQPNYTAAVLALGRAQYAARDYDAAAATLAKVPATDPAALEANFYRGLSRFNYAKYAEAEAAFAFVANRLPLPEVVNDQGVAQARQKKDGTALLQRASIADPQDPDYHYNIAVSLRRRGNLPQARAEADQALKLRPQDQEAKLLDGVLAGTTPPPPGYDPQERIRRTYSEAGVRQAAFQLDQMREAKNESLPPAARAITLAQSGQEYLNNGLLLEAEREFQQAIAADPRSPDAHLGLALVRERSSNAAEARAEAQQSVSLKPTVAAYLLLARLDMQANQLPASAQDTANALRMEPNNAAALAMRQALQSRGQALP</sequence>
<protein>
    <submittedName>
        <fullName evidence="4">Tetratricopeptide repeat protein</fullName>
    </submittedName>
</protein>
<evidence type="ECO:0000313" key="4">
    <source>
        <dbReference type="EMBL" id="MFN2975002.1"/>
    </source>
</evidence>
<dbReference type="EMBL" id="JBJYXY010000001">
    <property type="protein sequence ID" value="MFN2975002.1"/>
    <property type="molecule type" value="Genomic_DNA"/>
</dbReference>
<dbReference type="Gene3D" id="1.25.40.10">
    <property type="entry name" value="Tetratricopeptide repeat domain"/>
    <property type="match status" value="3"/>
</dbReference>
<dbReference type="Gene3D" id="3.40.50.10610">
    <property type="entry name" value="ABC-type transport auxiliary lipoprotein component"/>
    <property type="match status" value="1"/>
</dbReference>
<dbReference type="RefSeq" id="WP_344687571.1">
    <property type="nucleotide sequence ID" value="NZ_BAABBH010000001.1"/>
</dbReference>
<gene>
    <name evidence="4" type="ORF">ACK2TP_04440</name>
</gene>